<comment type="caution">
    <text evidence="1">The sequence shown here is derived from an EMBL/GenBank/DDBJ whole genome shotgun (WGS) entry which is preliminary data.</text>
</comment>
<gene>
    <name evidence="1" type="ORF">LARSCL_LOCUS912</name>
</gene>
<dbReference type="Proteomes" id="UP001497382">
    <property type="component" value="Unassembled WGS sequence"/>
</dbReference>
<protein>
    <submittedName>
        <fullName evidence="1">Uncharacterized protein</fullName>
    </submittedName>
</protein>
<sequence length="125" mass="14195">MALGAFITRFMKDSPLTPLPMPPLPNSLHWNLVRVPAHLAGHVMQWVGKHPAGQPVILNQGFAGLARSSSDDLWTRNLLRIQRDLTRQLRSSPNLLLSAVQRTLKPLKLIHHAIGMHNWLLRWCH</sequence>
<keyword evidence="2" id="KW-1185">Reference proteome</keyword>
<evidence type="ECO:0000313" key="1">
    <source>
        <dbReference type="EMBL" id="CAL1262289.1"/>
    </source>
</evidence>
<reference evidence="1 2" key="1">
    <citation type="submission" date="2024-04" db="EMBL/GenBank/DDBJ databases">
        <authorList>
            <person name="Rising A."/>
            <person name="Reimegard J."/>
            <person name="Sonavane S."/>
            <person name="Akerstrom W."/>
            <person name="Nylinder S."/>
            <person name="Hedman E."/>
            <person name="Kallberg Y."/>
        </authorList>
    </citation>
    <scope>NUCLEOTIDE SEQUENCE [LARGE SCALE GENOMIC DNA]</scope>
</reference>
<name>A0AAV1YTT1_9ARAC</name>
<accession>A0AAV1YTT1</accession>
<dbReference type="EMBL" id="CAXIEN010000005">
    <property type="protein sequence ID" value="CAL1262289.1"/>
    <property type="molecule type" value="Genomic_DNA"/>
</dbReference>
<evidence type="ECO:0000313" key="2">
    <source>
        <dbReference type="Proteomes" id="UP001497382"/>
    </source>
</evidence>
<proteinExistence type="predicted"/>
<dbReference type="AlphaFoldDB" id="A0AAV1YTT1"/>
<organism evidence="1 2">
    <name type="scientific">Larinioides sclopetarius</name>
    <dbReference type="NCBI Taxonomy" id="280406"/>
    <lineage>
        <taxon>Eukaryota</taxon>
        <taxon>Metazoa</taxon>
        <taxon>Ecdysozoa</taxon>
        <taxon>Arthropoda</taxon>
        <taxon>Chelicerata</taxon>
        <taxon>Arachnida</taxon>
        <taxon>Araneae</taxon>
        <taxon>Araneomorphae</taxon>
        <taxon>Entelegynae</taxon>
        <taxon>Araneoidea</taxon>
        <taxon>Araneidae</taxon>
        <taxon>Larinioides</taxon>
    </lineage>
</organism>